<dbReference type="PRINTS" id="PR00039">
    <property type="entry name" value="HTHLYSR"/>
</dbReference>
<dbReference type="InterPro" id="IPR000847">
    <property type="entry name" value="LysR_HTH_N"/>
</dbReference>
<organism evidence="7 8">
    <name type="scientific">Stutzerimonas tarimensis</name>
    <dbReference type="NCBI Taxonomy" id="1507735"/>
    <lineage>
        <taxon>Bacteria</taxon>
        <taxon>Pseudomonadati</taxon>
        <taxon>Pseudomonadota</taxon>
        <taxon>Gammaproteobacteria</taxon>
        <taxon>Pseudomonadales</taxon>
        <taxon>Pseudomonadaceae</taxon>
        <taxon>Stutzerimonas</taxon>
    </lineage>
</organism>
<evidence type="ECO:0000256" key="1">
    <source>
        <dbReference type="ARBA" id="ARBA00009437"/>
    </source>
</evidence>
<keyword evidence="3" id="KW-0238">DNA-binding</keyword>
<evidence type="ECO:0000256" key="5">
    <source>
        <dbReference type="ARBA" id="ARBA00023163"/>
    </source>
</evidence>
<keyword evidence="8" id="KW-1185">Reference proteome</keyword>
<dbReference type="SUPFAM" id="SSF53850">
    <property type="entry name" value="Periplasmic binding protein-like II"/>
    <property type="match status" value="1"/>
</dbReference>
<evidence type="ECO:0000256" key="4">
    <source>
        <dbReference type="ARBA" id="ARBA00023159"/>
    </source>
</evidence>
<gene>
    <name evidence="7" type="ORF">ACFOMF_09260</name>
</gene>
<dbReference type="PROSITE" id="PS50931">
    <property type="entry name" value="HTH_LYSR"/>
    <property type="match status" value="1"/>
</dbReference>
<dbReference type="CDD" id="cd05466">
    <property type="entry name" value="PBP2_LTTR_substrate"/>
    <property type="match status" value="1"/>
</dbReference>
<dbReference type="InterPro" id="IPR005119">
    <property type="entry name" value="LysR_subst-bd"/>
</dbReference>
<comment type="similarity">
    <text evidence="1">Belongs to the LysR transcriptional regulatory family.</text>
</comment>
<evidence type="ECO:0000256" key="2">
    <source>
        <dbReference type="ARBA" id="ARBA00023015"/>
    </source>
</evidence>
<accession>A0ABV7T4U1</accession>
<dbReference type="PANTHER" id="PTHR30293:SF0">
    <property type="entry name" value="NITROGEN ASSIMILATION REGULATORY PROTEIN NAC"/>
    <property type="match status" value="1"/>
</dbReference>
<dbReference type="Gene3D" id="3.40.190.290">
    <property type="match status" value="1"/>
</dbReference>
<evidence type="ECO:0000259" key="6">
    <source>
        <dbReference type="PROSITE" id="PS50931"/>
    </source>
</evidence>
<reference evidence="8" key="1">
    <citation type="journal article" date="2019" name="Int. J. Syst. Evol. Microbiol.">
        <title>The Global Catalogue of Microorganisms (GCM) 10K type strain sequencing project: providing services to taxonomists for standard genome sequencing and annotation.</title>
        <authorList>
            <consortium name="The Broad Institute Genomics Platform"/>
            <consortium name="The Broad Institute Genome Sequencing Center for Infectious Disease"/>
            <person name="Wu L."/>
            <person name="Ma J."/>
        </authorList>
    </citation>
    <scope>NUCLEOTIDE SEQUENCE [LARGE SCALE GENOMIC DNA]</scope>
    <source>
        <strain evidence="8">KCTC 42447</strain>
    </source>
</reference>
<dbReference type="InterPro" id="IPR036390">
    <property type="entry name" value="WH_DNA-bd_sf"/>
</dbReference>
<evidence type="ECO:0000313" key="7">
    <source>
        <dbReference type="EMBL" id="MFC3607962.1"/>
    </source>
</evidence>
<dbReference type="Gene3D" id="1.10.10.10">
    <property type="entry name" value="Winged helix-like DNA-binding domain superfamily/Winged helix DNA-binding domain"/>
    <property type="match status" value="1"/>
</dbReference>
<dbReference type="EMBL" id="JBHRXZ010000022">
    <property type="protein sequence ID" value="MFC3607962.1"/>
    <property type="molecule type" value="Genomic_DNA"/>
</dbReference>
<protein>
    <submittedName>
        <fullName evidence="7">LysR family transcriptional regulator</fullName>
    </submittedName>
</protein>
<evidence type="ECO:0000313" key="8">
    <source>
        <dbReference type="Proteomes" id="UP001595630"/>
    </source>
</evidence>
<feature type="domain" description="HTH lysR-type" evidence="6">
    <location>
        <begin position="1"/>
        <end position="58"/>
    </location>
</feature>
<keyword evidence="2" id="KW-0805">Transcription regulation</keyword>
<proteinExistence type="inferred from homology"/>
<dbReference type="Pfam" id="PF03466">
    <property type="entry name" value="LysR_substrate"/>
    <property type="match status" value="1"/>
</dbReference>
<name>A0ABV7T4U1_9GAMM</name>
<dbReference type="RefSeq" id="WP_386364090.1">
    <property type="nucleotide sequence ID" value="NZ_JBHRXZ010000022.1"/>
</dbReference>
<dbReference type="PANTHER" id="PTHR30293">
    <property type="entry name" value="TRANSCRIPTIONAL REGULATORY PROTEIN NAC-RELATED"/>
    <property type="match status" value="1"/>
</dbReference>
<dbReference type="InterPro" id="IPR036388">
    <property type="entry name" value="WH-like_DNA-bd_sf"/>
</dbReference>
<dbReference type="Pfam" id="PF00126">
    <property type="entry name" value="HTH_1"/>
    <property type="match status" value="1"/>
</dbReference>
<dbReference type="Proteomes" id="UP001595630">
    <property type="component" value="Unassembled WGS sequence"/>
</dbReference>
<comment type="caution">
    <text evidence="7">The sequence shown here is derived from an EMBL/GenBank/DDBJ whole genome shotgun (WGS) entry which is preliminary data.</text>
</comment>
<dbReference type="SUPFAM" id="SSF46785">
    <property type="entry name" value="Winged helix' DNA-binding domain"/>
    <property type="match status" value="1"/>
</dbReference>
<keyword evidence="5" id="KW-0804">Transcription</keyword>
<sequence length="297" mass="32971">MDLKQLRFLLALDETRHFGQAAARCHVTQPTLSMRLRSLEDELGLALVRRGQRFEGFTPEGNRILAWARTLLAAQDALLAEAAACRGQLVGTLRLGVVPLAGFDPMRLLRLFADTHPELRFQLFALSSEQILQRLTRNGLDLGLSYLDRLDPAAFEGLELAETRMGLLHHSGHFPIDQPRLSWDDLAGYPLGLLTGGMHFRQSIDHALRSRGLQPQLRLETDAVHQLLQAVDAGLCCAVMPLDSGLDELTQRLRLTPIAEAHTLAPLGLILRRGDPRSALADACFAEAHRLLQVQRI</sequence>
<evidence type="ECO:0000256" key="3">
    <source>
        <dbReference type="ARBA" id="ARBA00023125"/>
    </source>
</evidence>
<keyword evidence="4" id="KW-0010">Activator</keyword>